<feature type="domain" description="ATP-dependent DNA ligase family profile" evidence="5">
    <location>
        <begin position="300"/>
        <end position="464"/>
    </location>
</feature>
<accession>A0A7S1KTP4</accession>
<evidence type="ECO:0000313" key="6">
    <source>
        <dbReference type="EMBL" id="CAD9083399.1"/>
    </source>
</evidence>
<dbReference type="PANTHER" id="PTHR47810:SF1">
    <property type="entry name" value="DNA LIGASE B"/>
    <property type="match status" value="1"/>
</dbReference>
<gene>
    <name evidence="6" type="ORF">PCOS0759_LOCUS6653</name>
</gene>
<dbReference type="Gene3D" id="3.30.470.30">
    <property type="entry name" value="DNA ligase/mRNA capping enzyme"/>
    <property type="match status" value="1"/>
</dbReference>
<dbReference type="SUPFAM" id="SSF56091">
    <property type="entry name" value="DNA ligase/mRNA capping enzyme, catalytic domain"/>
    <property type="match status" value="1"/>
</dbReference>
<dbReference type="GO" id="GO:0006281">
    <property type="term" value="P:DNA repair"/>
    <property type="evidence" value="ECO:0007669"/>
    <property type="project" value="UniProtKB-KW"/>
</dbReference>
<dbReference type="CDD" id="cd07896">
    <property type="entry name" value="Adenylation_kDNA_ligase_like"/>
    <property type="match status" value="1"/>
</dbReference>
<keyword evidence="4" id="KW-0234">DNA repair</keyword>
<evidence type="ECO:0000256" key="3">
    <source>
        <dbReference type="ARBA" id="ARBA00022763"/>
    </source>
</evidence>
<organism evidence="6">
    <name type="scientific">Percolomonas cosmopolitus</name>
    <dbReference type="NCBI Taxonomy" id="63605"/>
    <lineage>
        <taxon>Eukaryota</taxon>
        <taxon>Discoba</taxon>
        <taxon>Heterolobosea</taxon>
        <taxon>Tetramitia</taxon>
        <taxon>Eutetramitia</taxon>
        <taxon>Percolomonadidae</taxon>
        <taxon>Percolomonas</taxon>
    </lineage>
</organism>
<dbReference type="GO" id="GO:0003910">
    <property type="term" value="F:DNA ligase (ATP) activity"/>
    <property type="evidence" value="ECO:0007669"/>
    <property type="project" value="InterPro"/>
</dbReference>
<sequence length="1015" mass="117229">MLCAYFPEYEWLSLTPLPLTWFSQQELSHCAPQIISQLERALKISGHPEDWYRISQRDLERFGAQQFLTSSSKQEVLLHVLREKYPHTDWSAAKLRQKNKQSAQRWLLRCVESIFAESELPKSWLVRESTEIHCTSHDAAQVDVSISSSSDPGHPIIALDYHGEHHFHDMYHQNPLEIQIEKSRHKRELLESRGIIYVEIPYWWDRSEISLIATLLDLPELNSSADTLQEHAHSLIACFKKRLTTLSQETGVQLINIPSMQEHFEQISKEHSPLPKQSKRKRPLPPLMHPMVWRGENVSNWFMSPKYDGIRAAFFHTRKEFLSKQGVPIPLPQSLLNQLLQIPLNLDGELISTAGGYSVATSIFQRSTVNEQQWTDVRYMVFDFIPSSQEESRMTFAQRQEKLQQILGENTESVIQPVPHERIKNVDALKKRIQSLSQVDEGFVIVEPSSLYTPGRSMHCLKVKSYYDQEVLFLGRSKSGRTFVTELADGHRLKARVSGDVFSDTSMRPGETVLTIAYSHLSQGTGHPLKPMVMRKRLDMKWEDVLENRRKLGSDQRGETTTDSSSDAISRSVQSVFREMGISLGGSVMNNLTEKQQLALVQRVLSRMSHPYMSVSEYQALTRELGFSHEKLMILVKRARRRLRNPWKRMSSDERNTVEECLKSVAQRGEQLKSSDLYSRLEERTSLSREQIRHVVRSIISRQRFGALNSEDRERVRRIVKRELQVQEGRDDEMRKSLYHTVTKEAGLPFYQVRELVRYYLSRTQKVSDNQLSIVKESVLRANGTSPTTRTYDSLTEQTGLPRDKVRKLISGERRKLERQEVTEHHRATVQQIIKDAQQDGTPRDEVYSRIVSKLQVSRDLARELAYNESSKDRKPISIQHKAIVEKHVCDLFGGNVVEKESHANEVGEKKLAGKLAELYANLQLETGLNRSQIVDLVRTQRLKIERERLLTKNVRHMIEMEIAQRVKVDTIMSNEILSGLYEEIQGMTGFSRDLTRWVVRSVVGKLKRNAAVKS</sequence>
<dbReference type="GO" id="GO:0005524">
    <property type="term" value="F:ATP binding"/>
    <property type="evidence" value="ECO:0007669"/>
    <property type="project" value="InterPro"/>
</dbReference>
<evidence type="ECO:0000256" key="2">
    <source>
        <dbReference type="ARBA" id="ARBA00022705"/>
    </source>
</evidence>
<keyword evidence="3" id="KW-0227">DNA damage</keyword>
<evidence type="ECO:0000256" key="1">
    <source>
        <dbReference type="ARBA" id="ARBA00022598"/>
    </source>
</evidence>
<dbReference type="InterPro" id="IPR050326">
    <property type="entry name" value="NAD_dep_DNA_ligaseB"/>
</dbReference>
<dbReference type="GO" id="GO:0006260">
    <property type="term" value="P:DNA replication"/>
    <property type="evidence" value="ECO:0007669"/>
    <property type="project" value="UniProtKB-KW"/>
</dbReference>
<dbReference type="PANTHER" id="PTHR47810">
    <property type="entry name" value="DNA LIGASE"/>
    <property type="match status" value="1"/>
</dbReference>
<keyword evidence="1" id="KW-0436">Ligase</keyword>
<dbReference type="Gene3D" id="3.30.1490.70">
    <property type="match status" value="1"/>
</dbReference>
<dbReference type="AlphaFoldDB" id="A0A7S1KTP4"/>
<name>A0A7S1KTP4_9EUKA</name>
<evidence type="ECO:0000256" key="4">
    <source>
        <dbReference type="ARBA" id="ARBA00023204"/>
    </source>
</evidence>
<evidence type="ECO:0000259" key="5">
    <source>
        <dbReference type="Pfam" id="PF01068"/>
    </source>
</evidence>
<dbReference type="EMBL" id="HBGD01008070">
    <property type="protein sequence ID" value="CAD9083399.1"/>
    <property type="molecule type" value="Transcribed_RNA"/>
</dbReference>
<protein>
    <recommendedName>
        <fullName evidence="5">ATP-dependent DNA ligase family profile domain-containing protein</fullName>
    </recommendedName>
</protein>
<keyword evidence="2" id="KW-0235">DNA replication</keyword>
<dbReference type="InterPro" id="IPR012310">
    <property type="entry name" value="DNA_ligase_ATP-dep_cent"/>
</dbReference>
<dbReference type="Pfam" id="PF01068">
    <property type="entry name" value="DNA_ligase_A_M"/>
    <property type="match status" value="1"/>
</dbReference>
<reference evidence="6" key="1">
    <citation type="submission" date="2021-01" db="EMBL/GenBank/DDBJ databases">
        <authorList>
            <person name="Corre E."/>
            <person name="Pelletier E."/>
            <person name="Niang G."/>
            <person name="Scheremetjew M."/>
            <person name="Finn R."/>
            <person name="Kale V."/>
            <person name="Holt S."/>
            <person name="Cochrane G."/>
            <person name="Meng A."/>
            <person name="Brown T."/>
            <person name="Cohen L."/>
        </authorList>
    </citation>
    <scope>NUCLEOTIDE SEQUENCE</scope>
    <source>
        <strain evidence="6">WS</strain>
    </source>
</reference>
<proteinExistence type="predicted"/>
<dbReference type="GO" id="GO:0006310">
    <property type="term" value="P:DNA recombination"/>
    <property type="evidence" value="ECO:0007669"/>
    <property type="project" value="InterPro"/>
</dbReference>